<feature type="region of interest" description="Disordered" evidence="1">
    <location>
        <begin position="117"/>
        <end position="161"/>
    </location>
</feature>
<keyword evidence="2" id="KW-1133">Transmembrane helix</keyword>
<keyword evidence="2" id="KW-0472">Membrane</keyword>
<evidence type="ECO:0000256" key="2">
    <source>
        <dbReference type="SAM" id="Phobius"/>
    </source>
</evidence>
<sequence>MVTKNATRRIPANSRLLISSWSWKSMIFTAYMALAIHLAMCLEDILQNNFQDVVAACQPHQWLLQCTFNPDTRSLNHPRVGNCRVECHSNDVALQTAFPHQLQDDFRNSLSRPVCRHRNTRSSTVSSPDTKTATLSSNDLPSARLGNNLPSQCRTKGTSGLKERDMAISSRFLTLARWIDERDTVGMFDVVAEAHCSSGAGGCRSTDGQIIALPSKGQLLGELILLRRSTAWAFSWVSRGFEVVVLGSSLDDEDVVEDSKSKTTSRSRVDDEAAASFFFISIRV</sequence>
<evidence type="ECO:0000256" key="1">
    <source>
        <dbReference type="SAM" id="MobiDB-lite"/>
    </source>
</evidence>
<keyword evidence="2" id="KW-0812">Transmembrane</keyword>
<accession>A0A8J4XX79</accession>
<reference evidence="3" key="1">
    <citation type="submission" date="2020-07" db="EMBL/GenBank/DDBJ databases">
        <title>The High-quality genome of the commercially important snow crab, Chionoecetes opilio.</title>
        <authorList>
            <person name="Jeong J.-H."/>
            <person name="Ryu S."/>
        </authorList>
    </citation>
    <scope>NUCLEOTIDE SEQUENCE</scope>
    <source>
        <strain evidence="3">MADBK_172401_WGS</strain>
        <tissue evidence="3">Digestive gland</tissue>
    </source>
</reference>
<comment type="caution">
    <text evidence="3">The sequence shown here is derived from an EMBL/GenBank/DDBJ whole genome shotgun (WGS) entry which is preliminary data.</text>
</comment>
<dbReference type="Proteomes" id="UP000770661">
    <property type="component" value="Unassembled WGS sequence"/>
</dbReference>
<evidence type="ECO:0000313" key="3">
    <source>
        <dbReference type="EMBL" id="KAG0716185.1"/>
    </source>
</evidence>
<feature type="compositionally biased region" description="Polar residues" evidence="1">
    <location>
        <begin position="121"/>
        <end position="140"/>
    </location>
</feature>
<evidence type="ECO:0000313" key="4">
    <source>
        <dbReference type="Proteomes" id="UP000770661"/>
    </source>
</evidence>
<keyword evidence="4" id="KW-1185">Reference proteome</keyword>
<dbReference type="AlphaFoldDB" id="A0A8J4XX79"/>
<organism evidence="3 4">
    <name type="scientific">Chionoecetes opilio</name>
    <name type="common">Atlantic snow crab</name>
    <name type="synonym">Cancer opilio</name>
    <dbReference type="NCBI Taxonomy" id="41210"/>
    <lineage>
        <taxon>Eukaryota</taxon>
        <taxon>Metazoa</taxon>
        <taxon>Ecdysozoa</taxon>
        <taxon>Arthropoda</taxon>
        <taxon>Crustacea</taxon>
        <taxon>Multicrustacea</taxon>
        <taxon>Malacostraca</taxon>
        <taxon>Eumalacostraca</taxon>
        <taxon>Eucarida</taxon>
        <taxon>Decapoda</taxon>
        <taxon>Pleocyemata</taxon>
        <taxon>Brachyura</taxon>
        <taxon>Eubrachyura</taxon>
        <taxon>Majoidea</taxon>
        <taxon>Majidae</taxon>
        <taxon>Chionoecetes</taxon>
    </lineage>
</organism>
<dbReference type="EMBL" id="JACEEZ010019056">
    <property type="protein sequence ID" value="KAG0716185.1"/>
    <property type="molecule type" value="Genomic_DNA"/>
</dbReference>
<feature type="compositionally biased region" description="Polar residues" evidence="1">
    <location>
        <begin position="148"/>
        <end position="158"/>
    </location>
</feature>
<name>A0A8J4XX79_CHIOP</name>
<proteinExistence type="predicted"/>
<gene>
    <name evidence="3" type="ORF">GWK47_010290</name>
</gene>
<feature type="transmembrane region" description="Helical" evidence="2">
    <location>
        <begin position="21"/>
        <end position="40"/>
    </location>
</feature>
<protein>
    <submittedName>
        <fullName evidence="3">Uncharacterized protein</fullName>
    </submittedName>
</protein>